<reference evidence="12 13" key="1">
    <citation type="submission" date="2018-02" db="EMBL/GenBank/DDBJ databases">
        <authorList>
            <person name="Cohen D.B."/>
            <person name="Kent A.D."/>
        </authorList>
    </citation>
    <scope>NUCLEOTIDE SEQUENCE [LARGE SCALE GENOMIC DNA]</scope>
    <source>
        <strain evidence="12 13">ULC007</strain>
    </source>
</reference>
<dbReference type="InterPro" id="IPR044698">
    <property type="entry name" value="VKOR/LTO1"/>
</dbReference>
<dbReference type="OrthoDB" id="185994at2"/>
<feature type="transmembrane region" description="Helical" evidence="10">
    <location>
        <begin position="119"/>
        <end position="141"/>
    </location>
</feature>
<evidence type="ECO:0000256" key="3">
    <source>
        <dbReference type="ARBA" id="ARBA00022692"/>
    </source>
</evidence>
<evidence type="ECO:0000256" key="2">
    <source>
        <dbReference type="ARBA" id="ARBA00006214"/>
    </source>
</evidence>
<dbReference type="STRING" id="1920490.GCA_001895925_00545"/>
<organism evidence="12 13">
    <name type="scientific">Phormidesmis priestleyi ULC007</name>
    <dbReference type="NCBI Taxonomy" id="1920490"/>
    <lineage>
        <taxon>Bacteria</taxon>
        <taxon>Bacillati</taxon>
        <taxon>Cyanobacteriota</taxon>
        <taxon>Cyanophyceae</taxon>
        <taxon>Leptolyngbyales</taxon>
        <taxon>Leptolyngbyaceae</taxon>
        <taxon>Phormidesmis</taxon>
    </lineage>
</organism>
<evidence type="ECO:0000256" key="8">
    <source>
        <dbReference type="ARBA" id="ARBA00023157"/>
    </source>
</evidence>
<dbReference type="InterPro" id="IPR038354">
    <property type="entry name" value="VKOR_sf"/>
</dbReference>
<reference evidence="12 13" key="2">
    <citation type="submission" date="2018-03" db="EMBL/GenBank/DDBJ databases">
        <title>The ancient ancestry and fast evolution of plastids.</title>
        <authorList>
            <person name="Moore K.R."/>
            <person name="Magnabosco C."/>
            <person name="Momper L."/>
            <person name="Gold D.A."/>
            <person name="Bosak T."/>
            <person name="Fournier G.P."/>
        </authorList>
    </citation>
    <scope>NUCLEOTIDE SEQUENCE [LARGE SCALE GENOMIC DNA]</scope>
    <source>
        <strain evidence="12 13">ULC007</strain>
    </source>
</reference>
<keyword evidence="7 10" id="KW-0472">Membrane</keyword>
<keyword evidence="8" id="KW-1015">Disulfide bond</keyword>
<evidence type="ECO:0000256" key="10">
    <source>
        <dbReference type="SAM" id="Phobius"/>
    </source>
</evidence>
<evidence type="ECO:0000256" key="4">
    <source>
        <dbReference type="ARBA" id="ARBA00022719"/>
    </source>
</evidence>
<dbReference type="CDD" id="cd12916">
    <property type="entry name" value="VKOR_1"/>
    <property type="match status" value="1"/>
</dbReference>
<dbReference type="GO" id="GO:0048038">
    <property type="term" value="F:quinone binding"/>
    <property type="evidence" value="ECO:0007669"/>
    <property type="project" value="UniProtKB-KW"/>
</dbReference>
<evidence type="ECO:0000313" key="12">
    <source>
        <dbReference type="EMBL" id="PSB17775.1"/>
    </source>
</evidence>
<keyword evidence="4" id="KW-0874">Quinone</keyword>
<evidence type="ECO:0000256" key="5">
    <source>
        <dbReference type="ARBA" id="ARBA00022989"/>
    </source>
</evidence>
<dbReference type="AlphaFoldDB" id="A0A2T1DBB2"/>
<dbReference type="InterPro" id="IPR012932">
    <property type="entry name" value="VKOR"/>
</dbReference>
<comment type="subcellular location">
    <subcellularLocation>
        <location evidence="1">Membrane</location>
        <topology evidence="1">Multi-pass membrane protein</topology>
    </subcellularLocation>
</comment>
<feature type="domain" description="Vitamin K epoxide reductase" evidence="11">
    <location>
        <begin position="28"/>
        <end position="169"/>
    </location>
</feature>
<evidence type="ECO:0000256" key="9">
    <source>
        <dbReference type="ARBA" id="ARBA00023284"/>
    </source>
</evidence>
<dbReference type="InterPro" id="IPR036249">
    <property type="entry name" value="Thioredoxin-like_sf"/>
</dbReference>
<feature type="transmembrane region" description="Helical" evidence="10">
    <location>
        <begin position="30"/>
        <end position="51"/>
    </location>
</feature>
<dbReference type="SUPFAM" id="SSF52833">
    <property type="entry name" value="Thioredoxin-like"/>
    <property type="match status" value="1"/>
</dbReference>
<dbReference type="Gene3D" id="3.40.30.10">
    <property type="entry name" value="Glutaredoxin"/>
    <property type="match status" value="1"/>
</dbReference>
<evidence type="ECO:0000256" key="7">
    <source>
        <dbReference type="ARBA" id="ARBA00023136"/>
    </source>
</evidence>
<gene>
    <name evidence="12" type="ORF">C7B65_17860</name>
</gene>
<dbReference type="SMART" id="SM00756">
    <property type="entry name" value="VKc"/>
    <property type="match status" value="1"/>
</dbReference>
<name>A0A2T1DBB2_9CYAN</name>
<feature type="transmembrane region" description="Helical" evidence="10">
    <location>
        <begin position="77"/>
        <end position="98"/>
    </location>
</feature>
<dbReference type="PANTHER" id="PTHR34573:SF1">
    <property type="entry name" value="VITAMIN K EPOXIDE REDUCTASE DOMAIN-CONTAINING PROTEIN"/>
    <property type="match status" value="1"/>
</dbReference>
<keyword evidence="9" id="KW-0676">Redox-active center</keyword>
<comment type="caution">
    <text evidence="12">The sequence shown here is derived from an EMBL/GenBank/DDBJ whole genome shotgun (WGS) entry which is preliminary data.</text>
</comment>
<dbReference type="EMBL" id="PVWG01000024">
    <property type="protein sequence ID" value="PSB17775.1"/>
    <property type="molecule type" value="Genomic_DNA"/>
</dbReference>
<evidence type="ECO:0000256" key="1">
    <source>
        <dbReference type="ARBA" id="ARBA00004141"/>
    </source>
</evidence>
<dbReference type="Proteomes" id="UP000238634">
    <property type="component" value="Unassembled WGS sequence"/>
</dbReference>
<dbReference type="PANTHER" id="PTHR34573">
    <property type="entry name" value="VKC DOMAIN-CONTAINING PROTEIN"/>
    <property type="match status" value="1"/>
</dbReference>
<feature type="transmembrane region" description="Helical" evidence="10">
    <location>
        <begin position="147"/>
        <end position="167"/>
    </location>
</feature>
<comment type="similarity">
    <text evidence="2">Belongs to the VKOR family.</text>
</comment>
<accession>A0A2T1DBB2</accession>
<keyword evidence="13" id="KW-1185">Reference proteome</keyword>
<dbReference type="Pfam" id="PF07884">
    <property type="entry name" value="VKOR"/>
    <property type="match status" value="1"/>
</dbReference>
<feature type="transmembrane region" description="Helical" evidence="10">
    <location>
        <begin position="174"/>
        <end position="196"/>
    </location>
</feature>
<keyword evidence="6" id="KW-0560">Oxidoreductase</keyword>
<dbReference type="GO" id="GO:0016491">
    <property type="term" value="F:oxidoreductase activity"/>
    <property type="evidence" value="ECO:0007669"/>
    <property type="project" value="UniProtKB-KW"/>
</dbReference>
<keyword evidence="5 10" id="KW-1133">Transmembrane helix</keyword>
<keyword evidence="3 10" id="KW-0812">Transmembrane</keyword>
<dbReference type="GO" id="GO:0016020">
    <property type="term" value="C:membrane"/>
    <property type="evidence" value="ECO:0007669"/>
    <property type="project" value="UniProtKB-SubCell"/>
</dbReference>
<evidence type="ECO:0000256" key="6">
    <source>
        <dbReference type="ARBA" id="ARBA00023002"/>
    </source>
</evidence>
<protein>
    <recommendedName>
        <fullName evidence="11">Vitamin K epoxide reductase domain-containing protein</fullName>
    </recommendedName>
</protein>
<proteinExistence type="inferred from homology"/>
<evidence type="ECO:0000259" key="11">
    <source>
        <dbReference type="SMART" id="SM00756"/>
    </source>
</evidence>
<dbReference type="Gene3D" id="1.20.1440.130">
    <property type="entry name" value="VKOR domain"/>
    <property type="match status" value="1"/>
</dbReference>
<sequence>MRPLTGSQTLKATLSKTLMRRRSTPWIHRWSRPLIGSIAILGAIITGYLTINKFLDSSPVCTSNCESVLNSPYAKVLGLPLSLFGFLAYASMATFALAPLAVDAEEKRSLRTTLEDRTWLLLFAGSTAMLLFSGYLMYVLAFDLKTVCYYCIASATFAAAMFVLTLLGRTWDDVGQLFFTGVVVAAVTLVGTLGIYAPINSANADAGGSYSLGPASGQAFFTITDTSGPAEVELAQHLKNIGAKMYSAYWCPHCYEQKKIFGVQALKDVPSIECAPEGKNPQTELCQQVAPKIEKETGQKFGFPTWEINGKFYSGQKPLDELAKISGYQGPTNFKNSF</sequence>
<evidence type="ECO:0000313" key="13">
    <source>
        <dbReference type="Proteomes" id="UP000238634"/>
    </source>
</evidence>